<dbReference type="Proteomes" id="UP000000768">
    <property type="component" value="Chromosome 9"/>
</dbReference>
<dbReference type="Pfam" id="PF07893">
    <property type="entry name" value="DUF1668"/>
    <property type="match status" value="1"/>
</dbReference>
<dbReference type="PANTHER" id="PTHR33085:SF129">
    <property type="entry name" value="OS04G0426500 PROTEIN"/>
    <property type="match status" value="1"/>
</dbReference>
<dbReference type="OMA" id="TYCWSEV"/>
<dbReference type="Gramene" id="KXG22614">
    <property type="protein sequence ID" value="KXG22614"/>
    <property type="gene ID" value="SORBI_3009G246000"/>
</dbReference>
<dbReference type="InParanoid" id="A0A1B6PA72"/>
<reference evidence="2" key="2">
    <citation type="journal article" date="2018" name="Plant J.">
        <title>The Sorghum bicolor reference genome: improved assembly, gene annotations, a transcriptome atlas, and signatures of genome organization.</title>
        <authorList>
            <person name="McCormick R.F."/>
            <person name="Truong S.K."/>
            <person name="Sreedasyam A."/>
            <person name="Jenkins J."/>
            <person name="Shu S."/>
            <person name="Sims D."/>
            <person name="Kennedy M."/>
            <person name="Amirebrahimi M."/>
            <person name="Weers B.D."/>
            <person name="McKinley B."/>
            <person name="Mattison A."/>
            <person name="Morishige D.T."/>
            <person name="Grimwood J."/>
            <person name="Schmutz J."/>
            <person name="Mullet J.E."/>
        </authorList>
    </citation>
    <scope>NUCLEOTIDE SEQUENCE [LARGE SCALE GENOMIC DNA]</scope>
    <source>
        <strain evidence="2">cv. BTx623</strain>
    </source>
</reference>
<evidence type="ECO:0000313" key="2">
    <source>
        <dbReference type="Proteomes" id="UP000000768"/>
    </source>
</evidence>
<organism evidence="1 2">
    <name type="scientific">Sorghum bicolor</name>
    <name type="common">Sorghum</name>
    <name type="synonym">Sorghum vulgare</name>
    <dbReference type="NCBI Taxonomy" id="4558"/>
    <lineage>
        <taxon>Eukaryota</taxon>
        <taxon>Viridiplantae</taxon>
        <taxon>Streptophyta</taxon>
        <taxon>Embryophyta</taxon>
        <taxon>Tracheophyta</taxon>
        <taxon>Spermatophyta</taxon>
        <taxon>Magnoliopsida</taxon>
        <taxon>Liliopsida</taxon>
        <taxon>Poales</taxon>
        <taxon>Poaceae</taxon>
        <taxon>PACMAD clade</taxon>
        <taxon>Panicoideae</taxon>
        <taxon>Andropogonodae</taxon>
        <taxon>Andropogoneae</taxon>
        <taxon>Sorghinae</taxon>
        <taxon>Sorghum</taxon>
    </lineage>
</organism>
<gene>
    <name evidence="1" type="ORF">SORBI_3009G246000</name>
</gene>
<keyword evidence="2" id="KW-1185">Reference proteome</keyword>
<dbReference type="EMBL" id="CM000768">
    <property type="protein sequence ID" value="KXG22614.1"/>
    <property type="molecule type" value="Genomic_DNA"/>
</dbReference>
<name>A0A1B6PA72_SORBI</name>
<evidence type="ECO:0000313" key="1">
    <source>
        <dbReference type="EMBL" id="KXG22614.1"/>
    </source>
</evidence>
<reference evidence="1 2" key="1">
    <citation type="journal article" date="2009" name="Nature">
        <title>The Sorghum bicolor genome and the diversification of grasses.</title>
        <authorList>
            <person name="Paterson A.H."/>
            <person name="Bowers J.E."/>
            <person name="Bruggmann R."/>
            <person name="Dubchak I."/>
            <person name="Grimwood J."/>
            <person name="Gundlach H."/>
            <person name="Haberer G."/>
            <person name="Hellsten U."/>
            <person name="Mitros T."/>
            <person name="Poliakov A."/>
            <person name="Schmutz J."/>
            <person name="Spannagl M."/>
            <person name="Tang H."/>
            <person name="Wang X."/>
            <person name="Wicker T."/>
            <person name="Bharti A.K."/>
            <person name="Chapman J."/>
            <person name="Feltus F.A."/>
            <person name="Gowik U."/>
            <person name="Grigoriev I.V."/>
            <person name="Lyons E."/>
            <person name="Maher C.A."/>
            <person name="Martis M."/>
            <person name="Narechania A."/>
            <person name="Otillar R.P."/>
            <person name="Penning B.W."/>
            <person name="Salamov A.A."/>
            <person name="Wang Y."/>
            <person name="Zhang L."/>
            <person name="Carpita N.C."/>
            <person name="Freeling M."/>
            <person name="Gingle A.R."/>
            <person name="Hash C.T."/>
            <person name="Keller B."/>
            <person name="Klein P."/>
            <person name="Kresovich S."/>
            <person name="McCann M.C."/>
            <person name="Ming R."/>
            <person name="Peterson D.G."/>
            <person name="Mehboob-ur-Rahman"/>
            <person name="Ware D."/>
            <person name="Westhoff P."/>
            <person name="Mayer K.F."/>
            <person name="Messing J."/>
            <person name="Rokhsar D.S."/>
        </authorList>
    </citation>
    <scope>NUCLEOTIDE SEQUENCE [LARGE SCALE GENOMIC DNA]</scope>
    <source>
        <strain evidence="2">cv. BTx623</strain>
    </source>
</reference>
<accession>A0A1B6PA72</accession>
<protein>
    <submittedName>
        <fullName evidence="1">Uncharacterized protein</fullName>
    </submittedName>
</protein>
<proteinExistence type="predicted"/>
<dbReference type="AlphaFoldDB" id="A0A1B6PA72"/>
<dbReference type="PANTHER" id="PTHR33085">
    <property type="entry name" value="OS12G0113100 PROTEIN-RELATED"/>
    <property type="match status" value="1"/>
</dbReference>
<sequence>MAKKNPSATPRGAKSLCSIDLRRHKLFNTTTPAPKKTTAAPKGKALALNKIRLPSPSLSMRTSDSDLKDQRIHFFPAADRRAFCLDQLGRGFLLEADTPRPSWNPSPSTSLSLVGPDFDDLDGGGGGNLFIMDRRVAKPEPGGVSDGGGGGGGSFHFQFEALVYRKPWYLGYLSKTWHCDLLPPLPPHVGGSDHSYLEISSYAVVGSQVCISVDGDGTYCLTTVNSTYCWSEVGKWTLPFQGQVHYAPELKLWFGFTAEDQNLAAADLSSMDSRSQPHLLNSWKELEPPKGWQQVQDPQLVSLGSGMFCIARFFRTGTAMDDCQNVTVLTGVEVVRGVNVLPGTADLRMVKHKSLCHKSGSGEDTITTVF</sequence>
<dbReference type="InterPro" id="IPR012871">
    <property type="entry name" value="DUF1668_ORYSA"/>
</dbReference>